<dbReference type="KEGG" id="ruv:EC9_34720"/>
<dbReference type="PANTHER" id="PTHR14969">
    <property type="entry name" value="SPHINGOSINE-1-PHOSPHATE PHOSPHOHYDROLASE"/>
    <property type="match status" value="1"/>
</dbReference>
<accession>A0A517M326</accession>
<protein>
    <submittedName>
        <fullName evidence="10">PAP2 superfamily protein</fullName>
    </submittedName>
</protein>
<dbReference type="Pfam" id="PF01569">
    <property type="entry name" value="PAP2"/>
    <property type="match status" value="1"/>
</dbReference>
<feature type="transmembrane region" description="Helical" evidence="8">
    <location>
        <begin position="88"/>
        <end position="114"/>
    </location>
</feature>
<keyword evidence="6 8" id="KW-0472">Membrane</keyword>
<reference evidence="10 11" key="1">
    <citation type="submission" date="2019-02" db="EMBL/GenBank/DDBJ databases">
        <title>Deep-cultivation of Planctomycetes and their phenomic and genomic characterization uncovers novel biology.</title>
        <authorList>
            <person name="Wiegand S."/>
            <person name="Jogler M."/>
            <person name="Boedeker C."/>
            <person name="Pinto D."/>
            <person name="Vollmers J."/>
            <person name="Rivas-Marin E."/>
            <person name="Kohn T."/>
            <person name="Peeters S.H."/>
            <person name="Heuer A."/>
            <person name="Rast P."/>
            <person name="Oberbeckmann S."/>
            <person name="Bunk B."/>
            <person name="Jeske O."/>
            <person name="Meyerdierks A."/>
            <person name="Storesund J.E."/>
            <person name="Kallscheuer N."/>
            <person name="Luecker S."/>
            <person name="Lage O.M."/>
            <person name="Pohl T."/>
            <person name="Merkel B.J."/>
            <person name="Hornburger P."/>
            <person name="Mueller R.-W."/>
            <person name="Bruemmer F."/>
            <person name="Labrenz M."/>
            <person name="Spormann A.M."/>
            <person name="Op den Camp H."/>
            <person name="Overmann J."/>
            <person name="Amann R."/>
            <person name="Jetten M.S.M."/>
            <person name="Mascher T."/>
            <person name="Medema M.H."/>
            <person name="Devos D.P."/>
            <person name="Kaster A.-K."/>
            <person name="Ovreas L."/>
            <person name="Rohde M."/>
            <person name="Galperin M.Y."/>
            <person name="Jogler C."/>
        </authorList>
    </citation>
    <scope>NUCLEOTIDE SEQUENCE [LARGE SCALE GENOMIC DNA]</scope>
    <source>
        <strain evidence="10 11">EC9</strain>
    </source>
</reference>
<dbReference type="InterPro" id="IPR000326">
    <property type="entry name" value="PAP2/HPO"/>
</dbReference>
<evidence type="ECO:0000313" key="10">
    <source>
        <dbReference type="EMBL" id="QDS89275.1"/>
    </source>
</evidence>
<evidence type="ECO:0000256" key="1">
    <source>
        <dbReference type="ARBA" id="ARBA00004651"/>
    </source>
</evidence>
<dbReference type="AlphaFoldDB" id="A0A517M326"/>
<evidence type="ECO:0000256" key="7">
    <source>
        <dbReference type="SAM" id="MobiDB-lite"/>
    </source>
</evidence>
<organism evidence="10 11">
    <name type="scientific">Rosistilla ulvae</name>
    <dbReference type="NCBI Taxonomy" id="1930277"/>
    <lineage>
        <taxon>Bacteria</taxon>
        <taxon>Pseudomonadati</taxon>
        <taxon>Planctomycetota</taxon>
        <taxon>Planctomycetia</taxon>
        <taxon>Pirellulales</taxon>
        <taxon>Pirellulaceae</taxon>
        <taxon>Rosistilla</taxon>
    </lineage>
</organism>
<evidence type="ECO:0000256" key="6">
    <source>
        <dbReference type="ARBA" id="ARBA00023136"/>
    </source>
</evidence>
<dbReference type="EMBL" id="CP036261">
    <property type="protein sequence ID" value="QDS89275.1"/>
    <property type="molecule type" value="Genomic_DNA"/>
</dbReference>
<name>A0A517M326_9BACT</name>
<gene>
    <name evidence="10" type="ORF">EC9_34720</name>
</gene>
<dbReference type="SMART" id="SM00014">
    <property type="entry name" value="acidPPc"/>
    <property type="match status" value="1"/>
</dbReference>
<dbReference type="SUPFAM" id="SSF48317">
    <property type="entry name" value="Acid phosphatase/Vanadium-dependent haloperoxidase"/>
    <property type="match status" value="1"/>
</dbReference>
<evidence type="ECO:0000256" key="3">
    <source>
        <dbReference type="ARBA" id="ARBA00022692"/>
    </source>
</evidence>
<comment type="subcellular location">
    <subcellularLocation>
        <location evidence="1">Cell membrane</location>
        <topology evidence="1">Multi-pass membrane protein</topology>
    </subcellularLocation>
</comment>
<feature type="domain" description="Phosphatidic acid phosphatase type 2/haloperoxidase" evidence="9">
    <location>
        <begin position="156"/>
        <end position="281"/>
    </location>
</feature>
<dbReference type="PANTHER" id="PTHR14969:SF62">
    <property type="entry name" value="DECAPRENYLPHOSPHORYL-5-PHOSPHORIBOSE PHOSPHATASE RV3807C-RELATED"/>
    <property type="match status" value="1"/>
</dbReference>
<feature type="region of interest" description="Disordered" evidence="7">
    <location>
        <begin position="1"/>
        <end position="34"/>
    </location>
</feature>
<keyword evidence="3 8" id="KW-0812">Transmembrane</keyword>
<keyword evidence="4" id="KW-0378">Hydrolase</keyword>
<evidence type="ECO:0000256" key="4">
    <source>
        <dbReference type="ARBA" id="ARBA00022801"/>
    </source>
</evidence>
<feature type="transmembrane region" description="Helical" evidence="8">
    <location>
        <begin position="126"/>
        <end position="149"/>
    </location>
</feature>
<evidence type="ECO:0000256" key="2">
    <source>
        <dbReference type="ARBA" id="ARBA00022475"/>
    </source>
</evidence>
<dbReference type="GO" id="GO:0016787">
    <property type="term" value="F:hydrolase activity"/>
    <property type="evidence" value="ECO:0007669"/>
    <property type="project" value="UniProtKB-KW"/>
</dbReference>
<evidence type="ECO:0000256" key="5">
    <source>
        <dbReference type="ARBA" id="ARBA00022989"/>
    </source>
</evidence>
<feature type="transmembrane region" description="Helical" evidence="8">
    <location>
        <begin position="156"/>
        <end position="177"/>
    </location>
</feature>
<keyword evidence="5 8" id="KW-1133">Transmembrane helix</keyword>
<keyword evidence="2" id="KW-1003">Cell membrane</keyword>
<evidence type="ECO:0000256" key="8">
    <source>
        <dbReference type="SAM" id="Phobius"/>
    </source>
</evidence>
<dbReference type="Proteomes" id="UP000319557">
    <property type="component" value="Chromosome"/>
</dbReference>
<keyword evidence="11" id="KW-1185">Reference proteome</keyword>
<dbReference type="GO" id="GO:0005886">
    <property type="term" value="C:plasma membrane"/>
    <property type="evidence" value="ECO:0007669"/>
    <property type="project" value="UniProtKB-SubCell"/>
</dbReference>
<dbReference type="InterPro" id="IPR036938">
    <property type="entry name" value="PAP2/HPO_sf"/>
</dbReference>
<proteinExistence type="predicted"/>
<evidence type="ECO:0000313" key="11">
    <source>
        <dbReference type="Proteomes" id="UP000319557"/>
    </source>
</evidence>
<feature type="transmembrane region" description="Helical" evidence="8">
    <location>
        <begin position="220"/>
        <end position="237"/>
    </location>
</feature>
<sequence>MTPRQTTNLNAIRYSDTPTPSVTRSAHTPTATSSIVDVSVKPRRRLSPDAVLRDQKRIIVNPEPQEPSLKLYPGPAWSARSSKPLQPLLWFGVAVMLLSPLALFCDYDIAVWFWEDRLPGDFRKAIYISEFFSHGLGVAMIITGIAILVPEKRWCLPRLAALSFGSGAIVTILKMFILRRRPNDFDFATAREDSIYQWSLDAYLQHVAIFDDSTLRSFPSGHAATAVGLCIGMMLLFPRGRIYFVCMATLACTERLLCQAHFLSDVLGGVAVATLWSYICLHPRMLGVLFGHMEPEGRGFKVPNVDDLRGKPYKRAA</sequence>
<evidence type="ECO:0000259" key="9">
    <source>
        <dbReference type="SMART" id="SM00014"/>
    </source>
</evidence>
<dbReference type="Gene3D" id="1.20.144.10">
    <property type="entry name" value="Phosphatidic acid phosphatase type 2/haloperoxidase"/>
    <property type="match status" value="1"/>
</dbReference>